<comment type="caution">
    <text evidence="2">The sequence shown here is derived from an EMBL/GenBank/DDBJ whole genome shotgun (WGS) entry which is preliminary data.</text>
</comment>
<proteinExistence type="predicted"/>
<dbReference type="Proteomes" id="UP001501237">
    <property type="component" value="Unassembled WGS sequence"/>
</dbReference>
<feature type="region of interest" description="Disordered" evidence="1">
    <location>
        <begin position="279"/>
        <end position="304"/>
    </location>
</feature>
<reference evidence="3" key="1">
    <citation type="journal article" date="2019" name="Int. J. Syst. Evol. Microbiol.">
        <title>The Global Catalogue of Microorganisms (GCM) 10K type strain sequencing project: providing services to taxonomists for standard genome sequencing and annotation.</title>
        <authorList>
            <consortium name="The Broad Institute Genomics Platform"/>
            <consortium name="The Broad Institute Genome Sequencing Center for Infectious Disease"/>
            <person name="Wu L."/>
            <person name="Ma J."/>
        </authorList>
    </citation>
    <scope>NUCLEOTIDE SEQUENCE [LARGE SCALE GENOMIC DNA]</scope>
    <source>
        <strain evidence="3">JCM 9377</strain>
    </source>
</reference>
<dbReference type="EMBL" id="BAAAUV010000014">
    <property type="protein sequence ID" value="GAA3224718.1"/>
    <property type="molecule type" value="Genomic_DNA"/>
</dbReference>
<evidence type="ECO:0000313" key="2">
    <source>
        <dbReference type="EMBL" id="GAA3224718.1"/>
    </source>
</evidence>
<keyword evidence="3" id="KW-1185">Reference proteome</keyword>
<evidence type="ECO:0008006" key="4">
    <source>
        <dbReference type="Google" id="ProtNLM"/>
    </source>
</evidence>
<name>A0ABP6QFC4_9ACTN</name>
<sequence length="564" mass="60827">MRSIKSSRVPVRPYRELVWLAYLTLPAGGDAERRLVLAHRLAAAEFARHERSAGEPPRRRYVRRLLRQRMRPWSGRLASVGAMPALTHSVDVAFTEELDALPAPARAAYALLRLEERPPEEVVAILAGAGVADPGEAIDAVTRLEERAGDGAAHRPALDPTLARMYGRPGLPRPRTVAVAALCGLSVLAAVTWSRLEPHGHADALPELPRAARALPDAWRGSTELDLSTWPARGALADDGELVGRAMRAWGSGPAQLLYAGRVDGVPVVLLHRPGQVARYTEDGGGPPLEVLPQPRTKPDGASPLKLRTTAEGGRYLLPPWVREVSASDLSGADFRWRKIAVREGVTGPIARADGRGCWRGPVLRLRAPEIAHGMPYTMLDFGRLSLSNAYYQPPPPADVNRFGPGELDTVPGGFSAWKALGCAVDRPGGEIQGATAWEFWSGALPERGRGRWLCLRLTDATGGSSVRAVLLATAAGRTTTALTRTATNTWDCSRLRRDLVAGAWWKAPSGKRYYVAGASRRVIGIRLSGRDAHAREVISDRRLGAHPGLSAVNELGDTVPALQ</sequence>
<dbReference type="RefSeq" id="WP_344833062.1">
    <property type="nucleotide sequence ID" value="NZ_BAAAUV010000014.1"/>
</dbReference>
<protein>
    <recommendedName>
        <fullName evidence="4">DNA-directed RNA polymerase specialized sigma24 family protein</fullName>
    </recommendedName>
</protein>
<organism evidence="2 3">
    <name type="scientific">Actinocorallia longicatena</name>
    <dbReference type="NCBI Taxonomy" id="111803"/>
    <lineage>
        <taxon>Bacteria</taxon>
        <taxon>Bacillati</taxon>
        <taxon>Actinomycetota</taxon>
        <taxon>Actinomycetes</taxon>
        <taxon>Streptosporangiales</taxon>
        <taxon>Thermomonosporaceae</taxon>
        <taxon>Actinocorallia</taxon>
    </lineage>
</organism>
<gene>
    <name evidence="2" type="ORF">GCM10010468_51970</name>
</gene>
<accession>A0ABP6QFC4</accession>
<evidence type="ECO:0000313" key="3">
    <source>
        <dbReference type="Proteomes" id="UP001501237"/>
    </source>
</evidence>
<evidence type="ECO:0000256" key="1">
    <source>
        <dbReference type="SAM" id="MobiDB-lite"/>
    </source>
</evidence>